<evidence type="ECO:0000313" key="1">
    <source>
        <dbReference type="EMBL" id="KOB71090.1"/>
    </source>
</evidence>
<reference evidence="1 2" key="1">
    <citation type="journal article" date="2015" name="Genome Biol. Evol.">
        <title>The genome of winter moth (Operophtera brumata) provides a genomic perspective on sexual dimorphism and phenology.</title>
        <authorList>
            <person name="Derks M.F."/>
            <person name="Smit S."/>
            <person name="Salis L."/>
            <person name="Schijlen E."/>
            <person name="Bossers A."/>
            <person name="Mateman C."/>
            <person name="Pijl A.S."/>
            <person name="de Ridder D."/>
            <person name="Groenen M.A."/>
            <person name="Visser M.E."/>
            <person name="Megens H.J."/>
        </authorList>
    </citation>
    <scope>NUCLEOTIDE SEQUENCE [LARGE SCALE GENOMIC DNA]</scope>
    <source>
        <strain evidence="1">WM2013NL</strain>
        <tissue evidence="1">Head and thorax</tissue>
    </source>
</reference>
<dbReference type="GO" id="GO:0003677">
    <property type="term" value="F:DNA binding"/>
    <property type="evidence" value="ECO:0007669"/>
    <property type="project" value="UniProtKB-KW"/>
</dbReference>
<name>A0A0L7L6R4_OPEBR</name>
<keyword evidence="1" id="KW-0238">DNA-binding</keyword>
<keyword evidence="1" id="KW-0418">Kinase</keyword>
<protein>
    <submittedName>
        <fullName evidence="1">Homeodomain-interacting protein kinase 2</fullName>
    </submittedName>
</protein>
<evidence type="ECO:0000313" key="2">
    <source>
        <dbReference type="Proteomes" id="UP000037510"/>
    </source>
</evidence>
<gene>
    <name evidence="1" type="ORF">OBRU01_14389</name>
</gene>
<accession>A0A0L7L6R4</accession>
<sequence length="85" mass="9527">MLTMDQERRITPGEALNHAFVTLAHLVDYAHCNNVKASVQMMEPVEALNHAFVTLAHLVDYAHCNNVKASVQMMEVCPVYVIMSL</sequence>
<comment type="caution">
    <text evidence="1">The sequence shown here is derived from an EMBL/GenBank/DDBJ whole genome shotgun (WGS) entry which is preliminary data.</text>
</comment>
<dbReference type="GO" id="GO:0016301">
    <property type="term" value="F:kinase activity"/>
    <property type="evidence" value="ECO:0007669"/>
    <property type="project" value="UniProtKB-KW"/>
</dbReference>
<dbReference type="Proteomes" id="UP000037510">
    <property type="component" value="Unassembled WGS sequence"/>
</dbReference>
<proteinExistence type="predicted"/>
<organism evidence="1 2">
    <name type="scientific">Operophtera brumata</name>
    <name type="common">Winter moth</name>
    <name type="synonym">Phalaena brumata</name>
    <dbReference type="NCBI Taxonomy" id="104452"/>
    <lineage>
        <taxon>Eukaryota</taxon>
        <taxon>Metazoa</taxon>
        <taxon>Ecdysozoa</taxon>
        <taxon>Arthropoda</taxon>
        <taxon>Hexapoda</taxon>
        <taxon>Insecta</taxon>
        <taxon>Pterygota</taxon>
        <taxon>Neoptera</taxon>
        <taxon>Endopterygota</taxon>
        <taxon>Lepidoptera</taxon>
        <taxon>Glossata</taxon>
        <taxon>Ditrysia</taxon>
        <taxon>Geometroidea</taxon>
        <taxon>Geometridae</taxon>
        <taxon>Larentiinae</taxon>
        <taxon>Operophtera</taxon>
    </lineage>
</organism>
<keyword evidence="2" id="KW-1185">Reference proteome</keyword>
<keyword evidence="1" id="KW-0808">Transferase</keyword>
<dbReference type="STRING" id="104452.A0A0L7L6R4"/>
<keyword evidence="1" id="KW-0371">Homeobox</keyword>
<dbReference type="AlphaFoldDB" id="A0A0L7L6R4"/>
<dbReference type="EMBL" id="JTDY01002613">
    <property type="protein sequence ID" value="KOB71090.1"/>
    <property type="molecule type" value="Genomic_DNA"/>
</dbReference>